<proteinExistence type="predicted"/>
<gene>
    <name evidence="1" type="ORF">TCIL3000_0_32180</name>
</gene>
<sequence length="596" mass="68513">MEAFQQYEARLIGGGTNPGCSAEFVPCCEILSRQLSRGHQIEWLESYACIFAEKVREAVQENLWPLCYFKPLLQLYISLGDGGDTFHIGPFRQAFLRQLYVVHVEELWRSRTTEEKKILVATRRAANRLKTCDPSCYNELVRESGACVMCPQNVLSALREPPSEWEEKMKIFGMDVRQLILSTLGKYQETARGEPCVVEVCENFKKGLREAPGDSIWAEEATLDLFRWLEEIHQEKAKEIRRTFFGLFVGEGEACGTLFLDERNLRPGMTVDRALQLLLVWADILLAKLDRSREGIENYVQALFNLSAADKRLLEELFEGEGTPQPLWLRVVRNSAAEAEFEELERARKRLSEPIYKTPSTTQPTDAQRFLLSFFLPPPNGESLVVTVQEALQRETNNRVVRLETCLCKYSNALLSEDGASEENEEDSSDEYSNWSEAAGQKILEILMHENWLVIPSPEDCAKCKKKVGNPIQRAYKMVEKEGEQNQQDVAKQLHHKEGKLSEETLVEQARPQLQQTMRASRFLHLHDILIKIHEEQCQQPEIVEYTHPKPLRDDLMEKLRDLDQAQYAHLPRPIALEELLSLCEELEKYLTTVPP</sequence>
<dbReference type="AlphaFoldDB" id="F9W577"/>
<keyword evidence="2" id="KW-1185">Reference proteome</keyword>
<reference evidence="1 2" key="2">
    <citation type="journal article" date="2012" name="Proc. Natl. Acad. Sci. U.S.A.">
        <title>Antigenic diversity is generated by distinct evolutionary mechanisms in African trypanosome species.</title>
        <authorList>
            <person name="Jackson A.P."/>
            <person name="Berry A."/>
            <person name="Aslett M."/>
            <person name="Allison H.C."/>
            <person name="Burton P."/>
            <person name="Vavrova-Anderson J."/>
            <person name="Brown R."/>
            <person name="Browne H."/>
            <person name="Corton N."/>
            <person name="Hauser H."/>
            <person name="Gamble J."/>
            <person name="Gilderthorp R."/>
            <person name="Marcello L."/>
            <person name="McQuillan J."/>
            <person name="Otto T.D."/>
            <person name="Quail M.A."/>
            <person name="Sanders M.J."/>
            <person name="van Tonder A."/>
            <person name="Ginger M.L."/>
            <person name="Field M.C."/>
            <person name="Barry J.D."/>
            <person name="Hertz-Fowler C."/>
            <person name="Berriman M."/>
        </authorList>
    </citation>
    <scope>NUCLEOTIDE SEQUENCE [LARGE SCALE GENOMIC DNA]</scope>
    <source>
        <strain evidence="1 2">IL3000</strain>
    </source>
</reference>
<dbReference type="Proteomes" id="UP000000702">
    <property type="component" value="Unassembled WGS sequence"/>
</dbReference>
<name>F9W577_TRYCI</name>
<reference evidence="2" key="1">
    <citation type="submission" date="2011-07" db="EMBL/GenBank/DDBJ databases">
        <title>Divergent evolution of antigenic variation in African trypanosomes.</title>
        <authorList>
            <person name="Jackson A.P."/>
            <person name="Berry A."/>
            <person name="Allison H.C."/>
            <person name="Burton P."/>
            <person name="Anderson J."/>
            <person name="Aslett M."/>
            <person name="Brown R."/>
            <person name="Corton N."/>
            <person name="Harris D."/>
            <person name="Hauser H."/>
            <person name="Gamble J."/>
            <person name="Gilderthorp R."/>
            <person name="McQuillan J."/>
            <person name="Quail M.A."/>
            <person name="Sanders M."/>
            <person name="Van Tonder A."/>
            <person name="Ginger M.L."/>
            <person name="Donelson J.E."/>
            <person name="Field M.C."/>
            <person name="Barry J.D."/>
            <person name="Berriman M."/>
            <person name="Hertz-Fowler C."/>
        </authorList>
    </citation>
    <scope>NUCLEOTIDE SEQUENCE [LARGE SCALE GENOMIC DNA]</scope>
    <source>
        <strain evidence="2">IL3000</strain>
    </source>
</reference>
<accession>F9W577</accession>
<comment type="caution">
    <text evidence="1">The sequence shown here is derived from an EMBL/GenBank/DDBJ whole genome shotgun (WGS) entry which is preliminary data.</text>
</comment>
<evidence type="ECO:0000313" key="2">
    <source>
        <dbReference type="Proteomes" id="UP000000702"/>
    </source>
</evidence>
<evidence type="ECO:0000313" key="1">
    <source>
        <dbReference type="EMBL" id="CCD12325.1"/>
    </source>
</evidence>
<organism evidence="1 2">
    <name type="scientific">Trypanosoma congolense (strain IL3000)</name>
    <dbReference type="NCBI Taxonomy" id="1068625"/>
    <lineage>
        <taxon>Eukaryota</taxon>
        <taxon>Discoba</taxon>
        <taxon>Euglenozoa</taxon>
        <taxon>Kinetoplastea</taxon>
        <taxon>Metakinetoplastina</taxon>
        <taxon>Trypanosomatida</taxon>
        <taxon>Trypanosomatidae</taxon>
        <taxon>Trypanosoma</taxon>
        <taxon>Nannomonas</taxon>
    </lineage>
</organism>
<protein>
    <submittedName>
        <fullName evidence="1">WGS project CAEQ00000000 data, annotated contig 1285</fullName>
    </submittedName>
</protein>
<dbReference type="EMBL" id="CAEQ01000669">
    <property type="protein sequence ID" value="CCD12325.1"/>
    <property type="molecule type" value="Genomic_DNA"/>
</dbReference>